<dbReference type="AlphaFoldDB" id="A0A372ZYT7"/>
<proteinExistence type="predicted"/>
<keyword evidence="1" id="KW-0472">Membrane</keyword>
<feature type="transmembrane region" description="Helical" evidence="1">
    <location>
        <begin position="16"/>
        <end position="43"/>
    </location>
</feature>
<accession>A0A372ZYT7</accession>
<evidence type="ECO:0000256" key="1">
    <source>
        <dbReference type="SAM" id="Phobius"/>
    </source>
</evidence>
<dbReference type="RefSeq" id="WP_074001753.1">
    <property type="nucleotide sequence ID" value="NZ_QVIG01000001.1"/>
</dbReference>
<keyword evidence="1" id="KW-0812">Transmembrane</keyword>
<keyword evidence="1" id="KW-1133">Transmembrane helix</keyword>
<keyword evidence="3" id="KW-1185">Reference proteome</keyword>
<evidence type="ECO:0000313" key="2">
    <source>
        <dbReference type="EMBL" id="RGD60355.1"/>
    </source>
</evidence>
<organism evidence="2 3">
    <name type="scientific">Kitasatospora xanthocidica</name>
    <dbReference type="NCBI Taxonomy" id="83382"/>
    <lineage>
        <taxon>Bacteria</taxon>
        <taxon>Bacillati</taxon>
        <taxon>Actinomycetota</taxon>
        <taxon>Actinomycetes</taxon>
        <taxon>Kitasatosporales</taxon>
        <taxon>Streptomycetaceae</taxon>
        <taxon>Kitasatospora</taxon>
    </lineage>
</organism>
<dbReference type="Proteomes" id="UP000263377">
    <property type="component" value="Unassembled WGS sequence"/>
</dbReference>
<sequence>MATNQIFNGLQVNRSLLAGGVVLTGVGSLLGAAGAAMVCAALFTAGRGWLRSLETAPTALAQRALHDAKVASSAGWDAWRAQHGSPN</sequence>
<dbReference type="EMBL" id="QVIG01000001">
    <property type="protein sequence ID" value="RGD60355.1"/>
    <property type="molecule type" value="Genomic_DNA"/>
</dbReference>
<name>A0A372ZYT7_9ACTN</name>
<gene>
    <name evidence="2" type="ORF">DR950_23485</name>
</gene>
<evidence type="ECO:0000313" key="3">
    <source>
        <dbReference type="Proteomes" id="UP000263377"/>
    </source>
</evidence>
<reference evidence="2 3" key="1">
    <citation type="submission" date="2018-08" db="EMBL/GenBank/DDBJ databases">
        <title>Diversity &amp; Physiological Properties of Lignin-Decomposing Actinobacteria from Soil.</title>
        <authorList>
            <person name="Roh S.G."/>
            <person name="Kim S.B."/>
        </authorList>
    </citation>
    <scope>NUCLEOTIDE SEQUENCE [LARGE SCALE GENOMIC DNA]</scope>
    <source>
        <strain evidence="2 3">MMS17-GH009</strain>
    </source>
</reference>
<comment type="caution">
    <text evidence="2">The sequence shown here is derived from an EMBL/GenBank/DDBJ whole genome shotgun (WGS) entry which is preliminary data.</text>
</comment>
<protein>
    <submittedName>
        <fullName evidence="2">Uncharacterized protein</fullName>
    </submittedName>
</protein>